<dbReference type="PANTHER" id="PTHR47981:SF20">
    <property type="entry name" value="RAS-RELATED PROTEIN RAB-7A"/>
    <property type="match status" value="1"/>
</dbReference>
<dbReference type="PROSITE" id="PS51421">
    <property type="entry name" value="RAS"/>
    <property type="match status" value="1"/>
</dbReference>
<organism evidence="4">
    <name type="scientific">Trepomonas sp. PC1</name>
    <dbReference type="NCBI Taxonomy" id="1076344"/>
    <lineage>
        <taxon>Eukaryota</taxon>
        <taxon>Metamonada</taxon>
        <taxon>Diplomonadida</taxon>
        <taxon>Hexamitidae</taxon>
        <taxon>Hexamitinae</taxon>
        <taxon>Trepomonas</taxon>
    </lineage>
</organism>
<dbReference type="GO" id="GO:0003924">
    <property type="term" value="F:GTPase activity"/>
    <property type="evidence" value="ECO:0007669"/>
    <property type="project" value="InterPro"/>
</dbReference>
<reference evidence="4" key="1">
    <citation type="submission" date="2015-07" db="EMBL/GenBank/DDBJ databases">
        <title>Adaptation to a free-living lifestyle via gene acquisitions in the diplomonad Trepomonas sp. PC1.</title>
        <authorList>
            <person name="Xu F."/>
            <person name="Jerlstrom-Hultqvist J."/>
            <person name="Kolisko M."/>
            <person name="Simpson A.G.B."/>
            <person name="Roger A.J."/>
            <person name="Svard S.G."/>
            <person name="Andersson J.O."/>
        </authorList>
    </citation>
    <scope>NUCLEOTIDE SEQUENCE</scope>
    <source>
        <strain evidence="4">PC1</strain>
    </source>
</reference>
<dbReference type="Gene3D" id="3.40.50.300">
    <property type="entry name" value="P-loop containing nucleotide triphosphate hydrolases"/>
    <property type="match status" value="1"/>
</dbReference>
<dbReference type="GO" id="GO:0090385">
    <property type="term" value="P:phagosome-lysosome fusion"/>
    <property type="evidence" value="ECO:0007669"/>
    <property type="project" value="TreeGrafter"/>
</dbReference>
<dbReference type="SMART" id="SM00174">
    <property type="entry name" value="RHO"/>
    <property type="match status" value="1"/>
</dbReference>
<evidence type="ECO:0000256" key="2">
    <source>
        <dbReference type="ARBA" id="ARBA00022741"/>
    </source>
</evidence>
<dbReference type="InterPro" id="IPR005225">
    <property type="entry name" value="Small_GTP-bd"/>
</dbReference>
<dbReference type="PROSITE" id="PS51419">
    <property type="entry name" value="RAB"/>
    <property type="match status" value="1"/>
</dbReference>
<evidence type="ECO:0000256" key="3">
    <source>
        <dbReference type="ARBA" id="ARBA00023134"/>
    </source>
</evidence>
<dbReference type="SMART" id="SM00175">
    <property type="entry name" value="RAB"/>
    <property type="match status" value="1"/>
</dbReference>
<dbReference type="PRINTS" id="PR00449">
    <property type="entry name" value="RASTRNSFRMNG"/>
</dbReference>
<proteinExistence type="inferred from homology"/>
<accession>A0A146KLN7</accession>
<dbReference type="GO" id="GO:0005764">
    <property type="term" value="C:lysosome"/>
    <property type="evidence" value="ECO:0007669"/>
    <property type="project" value="TreeGrafter"/>
</dbReference>
<dbReference type="GO" id="GO:0008333">
    <property type="term" value="P:endosome to lysosome transport"/>
    <property type="evidence" value="ECO:0007669"/>
    <property type="project" value="TreeGrafter"/>
</dbReference>
<keyword evidence="3" id="KW-0342">GTP-binding</keyword>
<dbReference type="SMART" id="SM00173">
    <property type="entry name" value="RAS"/>
    <property type="match status" value="1"/>
</dbReference>
<dbReference type="PANTHER" id="PTHR47981">
    <property type="entry name" value="RAB FAMILY"/>
    <property type="match status" value="1"/>
</dbReference>
<dbReference type="GO" id="GO:0005770">
    <property type="term" value="C:late endosome"/>
    <property type="evidence" value="ECO:0007669"/>
    <property type="project" value="TreeGrafter"/>
</dbReference>
<dbReference type="EMBL" id="GDID01000517">
    <property type="protein sequence ID" value="JAP96089.1"/>
    <property type="molecule type" value="Transcribed_RNA"/>
</dbReference>
<sequence length="241" mass="27430">RLYCNFQYHHIMIFYFQQQYSFQNFISMDSKGNYLFKVLVVGCCGAGKTCCIRKSVFNQFNTEYKVTIGVDFAAKNVKLMHNGKETNVCIQFWDIAGQEYYSQLSRAYYKGAYGCIIVADLVSDTLLNDVKIWKEEVSKKVFLPNSDEVVPTVLLCNKVDLPKAKQVWENDAIRGELESYEFTKVLATSAVSGQGLDDALQILALQIIKKIDGKEKIGQINGVMVETIDEVKQDQKEKKCC</sequence>
<dbReference type="AlphaFoldDB" id="A0A146KLN7"/>
<comment type="similarity">
    <text evidence="1">Belongs to the small GTPase superfamily. Rab family.</text>
</comment>
<dbReference type="GO" id="GO:0045335">
    <property type="term" value="C:phagocytic vesicle"/>
    <property type="evidence" value="ECO:0007669"/>
    <property type="project" value="TreeGrafter"/>
</dbReference>
<dbReference type="GO" id="GO:0005525">
    <property type="term" value="F:GTP binding"/>
    <property type="evidence" value="ECO:0007669"/>
    <property type="project" value="UniProtKB-KW"/>
</dbReference>
<name>A0A146KLN7_9EUKA</name>
<protein>
    <submittedName>
        <fullName evidence="4">Rab32</fullName>
    </submittedName>
</protein>
<evidence type="ECO:0000256" key="1">
    <source>
        <dbReference type="ARBA" id="ARBA00006270"/>
    </source>
</evidence>
<dbReference type="NCBIfam" id="TIGR00231">
    <property type="entry name" value="small_GTP"/>
    <property type="match status" value="1"/>
</dbReference>
<keyword evidence="2" id="KW-0547">Nucleotide-binding</keyword>
<feature type="non-terminal residue" evidence="4">
    <location>
        <position position="1"/>
    </location>
</feature>
<dbReference type="SUPFAM" id="SSF52540">
    <property type="entry name" value="P-loop containing nucleoside triphosphate hydrolases"/>
    <property type="match status" value="1"/>
</dbReference>
<dbReference type="InterPro" id="IPR027417">
    <property type="entry name" value="P-loop_NTPase"/>
</dbReference>
<gene>
    <name evidence="4" type="ORF">TPC1_10699</name>
</gene>
<evidence type="ECO:0000313" key="4">
    <source>
        <dbReference type="EMBL" id="JAP96089.1"/>
    </source>
</evidence>
<dbReference type="FunFam" id="3.40.50.300:FF:001447">
    <property type="entry name" value="Ras-related protein Rab-1B"/>
    <property type="match status" value="1"/>
</dbReference>
<dbReference type="InterPro" id="IPR001806">
    <property type="entry name" value="Small_GTPase"/>
</dbReference>
<dbReference type="SMART" id="SM00177">
    <property type="entry name" value="ARF"/>
    <property type="match status" value="1"/>
</dbReference>
<dbReference type="Pfam" id="PF00071">
    <property type="entry name" value="Ras"/>
    <property type="match status" value="1"/>
</dbReference>